<gene>
    <name evidence="2" type="ORF">CYME_CMO005C</name>
</gene>
<protein>
    <recommendedName>
        <fullName evidence="4">HD/PDEase domain-containing protein</fullName>
    </recommendedName>
</protein>
<dbReference type="PANTHER" id="PTHR46246:SF1">
    <property type="entry name" value="GUANOSINE-3',5'-BIS(DIPHOSPHATE) 3'-PYROPHOSPHOHYDROLASE MESH1"/>
    <property type="match status" value="1"/>
</dbReference>
<dbReference type="SUPFAM" id="SSF109604">
    <property type="entry name" value="HD-domain/PDEase-like"/>
    <property type="match status" value="1"/>
</dbReference>
<feature type="region of interest" description="Disordered" evidence="1">
    <location>
        <begin position="388"/>
        <end position="410"/>
    </location>
</feature>
<dbReference type="EMBL" id="AP006497">
    <property type="protein sequence ID" value="BAM81407.1"/>
    <property type="molecule type" value="Genomic_DNA"/>
</dbReference>
<evidence type="ECO:0000256" key="1">
    <source>
        <dbReference type="SAM" id="MobiDB-lite"/>
    </source>
</evidence>
<feature type="region of interest" description="Disordered" evidence="1">
    <location>
        <begin position="137"/>
        <end position="156"/>
    </location>
</feature>
<dbReference type="Gramene" id="CMO005CT">
    <property type="protein sequence ID" value="CMO005CT"/>
    <property type="gene ID" value="CMO005C"/>
</dbReference>
<keyword evidence="3" id="KW-1185">Reference proteome</keyword>
<dbReference type="InterPro" id="IPR052194">
    <property type="entry name" value="MESH1"/>
</dbReference>
<dbReference type="PANTHER" id="PTHR46246">
    <property type="entry name" value="GUANOSINE-3',5'-BIS(DIPHOSPHATE) 3'-PYROPHOSPHOHYDROLASE MESH1"/>
    <property type="match status" value="1"/>
</dbReference>
<dbReference type="Gene3D" id="1.10.3210.10">
    <property type="entry name" value="Hypothetical protein af1432"/>
    <property type="match status" value="2"/>
</dbReference>
<evidence type="ECO:0000313" key="3">
    <source>
        <dbReference type="Proteomes" id="UP000007014"/>
    </source>
</evidence>
<sequence length="648" mass="71243">MSSEEKRDHSSSTHAVSAEVLSSLIAFGLGWLLRGNQRPSSTKLTKVRRSDPAPSVVTTSSVILRVTGAEVFEGDGVAASEQEELLIDQVIRAVAAHRASVQRLQSLKSQSADSKAPSAVDAAVHGTAQDAEQAVKQDGVLSASAETGEPALERTDASTVVELSEQERIWSEELAAILKQRRPLKQKPARWCRTPDDFIAMLLHACVFAARKHRNHRRKDTERTPYINHALNVAYALWHDGRVRDGRVILAGILCHAISDEHFAAHTENALTQEALPDDLDENHDGKLLLTAANASSASSASIVEIEKEFGIEISSIVRECWAEKRVLSRHLAEKTVQHPLDQRARLQNDFLTEKKSTNMLHEESTARATGASTERSLWTRLFSRAQPNDVKGSDTAVQGETPGSEKGLSNMWGRAKDWRVMKASSMLTRMDRKKIEAACSMLKSKEAKMVRLADKLVNLREILACEQGRPHGWSQQRTAEYFAWADALQRRIGNACPPLAKAIEKIVKMHRSQYDLEKNLSREPALVIATGIQKSHNDGEASILSSSTEDEHSSGKEGLFGLSPSNPLDKENFAVVRGAPFRVGALAPDGGQQHQKYVLISDYLEKHVSKPLKSSTIEADTSSLTISTLDTPAKRGVLLELQSTESL</sequence>
<dbReference type="GO" id="GO:0008893">
    <property type="term" value="F:guanosine-3',5'-bis(diphosphate) 3'-diphosphatase activity"/>
    <property type="evidence" value="ECO:0007669"/>
    <property type="project" value="TreeGrafter"/>
</dbReference>
<name>M1VER1_CYAM1</name>
<dbReference type="AlphaFoldDB" id="M1VER1"/>
<proteinExistence type="predicted"/>
<dbReference type="HOGENOM" id="CLU_422983_0_0_1"/>
<evidence type="ECO:0000313" key="2">
    <source>
        <dbReference type="EMBL" id="BAM81407.1"/>
    </source>
</evidence>
<reference evidence="2 3" key="2">
    <citation type="journal article" date="2007" name="BMC Biol.">
        <title>A 100%-complete sequence reveals unusually simple genomic features in the hot-spring red alga Cyanidioschyzon merolae.</title>
        <authorList>
            <person name="Nozaki H."/>
            <person name="Takano H."/>
            <person name="Misumi O."/>
            <person name="Terasawa K."/>
            <person name="Matsuzaki M."/>
            <person name="Maruyama S."/>
            <person name="Nishida K."/>
            <person name="Yagisawa F."/>
            <person name="Yoshida Y."/>
            <person name="Fujiwara T."/>
            <person name="Takio S."/>
            <person name="Tamura K."/>
            <person name="Chung S.J."/>
            <person name="Nakamura S."/>
            <person name="Kuroiwa H."/>
            <person name="Tanaka K."/>
            <person name="Sato N."/>
            <person name="Kuroiwa T."/>
        </authorList>
    </citation>
    <scope>NUCLEOTIDE SEQUENCE [LARGE SCALE GENOMIC DNA]</scope>
    <source>
        <strain evidence="2 3">10D</strain>
    </source>
</reference>
<evidence type="ECO:0008006" key="4">
    <source>
        <dbReference type="Google" id="ProtNLM"/>
    </source>
</evidence>
<dbReference type="OrthoDB" id="430679at2759"/>
<organism evidence="2 3">
    <name type="scientific">Cyanidioschyzon merolae (strain NIES-3377 / 10D)</name>
    <name type="common">Unicellular red alga</name>
    <dbReference type="NCBI Taxonomy" id="280699"/>
    <lineage>
        <taxon>Eukaryota</taxon>
        <taxon>Rhodophyta</taxon>
        <taxon>Bangiophyceae</taxon>
        <taxon>Cyanidiales</taxon>
        <taxon>Cyanidiaceae</taxon>
        <taxon>Cyanidioschyzon</taxon>
    </lineage>
</organism>
<dbReference type="RefSeq" id="XP_005537443.1">
    <property type="nucleotide sequence ID" value="XM_005537386.1"/>
</dbReference>
<feature type="region of interest" description="Disordered" evidence="1">
    <location>
        <begin position="539"/>
        <end position="565"/>
    </location>
</feature>
<dbReference type="Proteomes" id="UP000007014">
    <property type="component" value="Chromosome 15"/>
</dbReference>
<reference evidence="2 3" key="1">
    <citation type="journal article" date="2004" name="Nature">
        <title>Genome sequence of the ultrasmall unicellular red alga Cyanidioschyzon merolae 10D.</title>
        <authorList>
            <person name="Matsuzaki M."/>
            <person name="Misumi O."/>
            <person name="Shin-i T."/>
            <person name="Maruyama S."/>
            <person name="Takahara M."/>
            <person name="Miyagishima S."/>
            <person name="Mori T."/>
            <person name="Nishida K."/>
            <person name="Yagisawa F."/>
            <person name="Nishida K."/>
            <person name="Yoshida Y."/>
            <person name="Nishimura Y."/>
            <person name="Nakao S."/>
            <person name="Kobayashi T."/>
            <person name="Momoyama Y."/>
            <person name="Higashiyama T."/>
            <person name="Minoda A."/>
            <person name="Sano M."/>
            <person name="Nomoto H."/>
            <person name="Oishi K."/>
            <person name="Hayashi H."/>
            <person name="Ohta F."/>
            <person name="Nishizaka S."/>
            <person name="Haga S."/>
            <person name="Miura S."/>
            <person name="Morishita T."/>
            <person name="Kabeya Y."/>
            <person name="Terasawa K."/>
            <person name="Suzuki Y."/>
            <person name="Ishii Y."/>
            <person name="Asakawa S."/>
            <person name="Takano H."/>
            <person name="Ohta N."/>
            <person name="Kuroiwa H."/>
            <person name="Tanaka K."/>
            <person name="Shimizu N."/>
            <person name="Sugano S."/>
            <person name="Sato N."/>
            <person name="Nozaki H."/>
            <person name="Ogasawara N."/>
            <person name="Kohara Y."/>
            <person name="Kuroiwa T."/>
        </authorList>
    </citation>
    <scope>NUCLEOTIDE SEQUENCE [LARGE SCALE GENOMIC DNA]</scope>
    <source>
        <strain evidence="2 3">10D</strain>
    </source>
</reference>
<accession>M1VER1</accession>
<dbReference type="KEGG" id="cme:CYME_CMO005C"/>
<dbReference type="GeneID" id="16995499"/>